<dbReference type="InterPro" id="IPR050808">
    <property type="entry name" value="Phage_Integrase"/>
</dbReference>
<dbReference type="CDD" id="cd00801">
    <property type="entry name" value="INT_P4_C"/>
    <property type="match status" value="1"/>
</dbReference>
<dbReference type="RefSeq" id="WP_076942086.1">
    <property type="nucleotide sequence ID" value="NZ_MOXD01000005.1"/>
</dbReference>
<comment type="similarity">
    <text evidence="1">Belongs to the 'phage' integrase family.</text>
</comment>
<evidence type="ECO:0000256" key="3">
    <source>
        <dbReference type="ARBA" id="ARBA00023125"/>
    </source>
</evidence>
<evidence type="ECO:0000256" key="1">
    <source>
        <dbReference type="ARBA" id="ARBA00008857"/>
    </source>
</evidence>
<dbReference type="SUPFAM" id="SSF56349">
    <property type="entry name" value="DNA breaking-rejoining enzymes"/>
    <property type="match status" value="1"/>
</dbReference>
<sequence>MAHLTDLTIRRAKAARKPYTFKDGGGLYLNINSNGTKNWLFRFYWQGRQKRISFGTYPTIDLKKARSLRQQAHDLLANGIDPRTCRTPQPTPAQPNRATHPHATPQPHQPETVGIRFADYAQHWKAFKLKRLGIANRRQSTAIQIERYLRIDMLPLLGTLPLNTITRQHVLAVQRKIEKRGALSIAEKVRSWLNELFRHAIAEGHIDTNPAADLDIIALPQKPTLHNPFLRIQELPAFLHQLHHYQGSRQTQLGLRLLLLTGVRTGELRQARPEHFDLEHALWKVPAETVKQLQKRVRTSSTEIPPYLVPLSRQAVQVIRELLDMRFASQTYLLTHRSEPKFPISENTLNSGLRRMGYKDKLTGHGIRATLSTALNELGYPKEWIEAQLSHSDKDQIRATYNHAEYVEQRRTMMQEWADRLDQWREQATEPQNPPKTEELSQRGVKGGIHPGVAYP</sequence>
<comment type="caution">
    <text evidence="9">The sequence shown here is derived from an EMBL/GenBank/DDBJ whole genome shotgun (WGS) entry which is preliminary data.</text>
</comment>
<dbReference type="InterPro" id="IPR011010">
    <property type="entry name" value="DNA_brk_join_enz"/>
</dbReference>
<keyword evidence="3 5" id="KW-0238">DNA-binding</keyword>
<dbReference type="InterPro" id="IPR013762">
    <property type="entry name" value="Integrase-like_cat_sf"/>
</dbReference>
<dbReference type="Pfam" id="PF00589">
    <property type="entry name" value="Phage_integrase"/>
    <property type="match status" value="1"/>
</dbReference>
<evidence type="ECO:0000256" key="4">
    <source>
        <dbReference type="ARBA" id="ARBA00023172"/>
    </source>
</evidence>
<dbReference type="STRING" id="2034155.BMI79_10145"/>
<dbReference type="AlphaFoldDB" id="A0A1S8CIJ6"/>
<dbReference type="InterPro" id="IPR053876">
    <property type="entry name" value="Phage_int_M"/>
</dbReference>
<name>A0A1S8CIJ6_9GAMM</name>
<feature type="region of interest" description="Disordered" evidence="6">
    <location>
        <begin position="77"/>
        <end position="109"/>
    </location>
</feature>
<keyword evidence="2" id="KW-0229">DNA integration</keyword>
<dbReference type="Gene3D" id="1.10.443.10">
    <property type="entry name" value="Intergrase catalytic core"/>
    <property type="match status" value="1"/>
</dbReference>
<dbReference type="Proteomes" id="UP000216021">
    <property type="component" value="Unassembled WGS sequence"/>
</dbReference>
<dbReference type="InterPro" id="IPR002104">
    <property type="entry name" value="Integrase_catalytic"/>
</dbReference>
<proteinExistence type="inferred from homology"/>
<dbReference type="InterPro" id="IPR044068">
    <property type="entry name" value="CB"/>
</dbReference>
<dbReference type="PROSITE" id="PS51898">
    <property type="entry name" value="TYR_RECOMBINASE"/>
    <property type="match status" value="1"/>
</dbReference>
<evidence type="ECO:0000259" key="7">
    <source>
        <dbReference type="PROSITE" id="PS51898"/>
    </source>
</evidence>
<evidence type="ECO:0000313" key="9">
    <source>
        <dbReference type="EMBL" id="OMQ22801.1"/>
    </source>
</evidence>
<dbReference type="OrthoDB" id="5589990at2"/>
<keyword evidence="4" id="KW-0233">DNA recombination</keyword>
<dbReference type="GO" id="GO:0015074">
    <property type="term" value="P:DNA integration"/>
    <property type="evidence" value="ECO:0007669"/>
    <property type="project" value="UniProtKB-KW"/>
</dbReference>
<dbReference type="InterPro" id="IPR025166">
    <property type="entry name" value="Integrase_DNA_bind_dom"/>
</dbReference>
<evidence type="ECO:0000256" key="2">
    <source>
        <dbReference type="ARBA" id="ARBA00022908"/>
    </source>
</evidence>
<dbReference type="Pfam" id="PF13356">
    <property type="entry name" value="Arm-DNA-bind_3"/>
    <property type="match status" value="1"/>
</dbReference>
<evidence type="ECO:0000256" key="5">
    <source>
        <dbReference type="PROSITE-ProRule" id="PRU01248"/>
    </source>
</evidence>
<dbReference type="GO" id="GO:0003677">
    <property type="term" value="F:DNA binding"/>
    <property type="evidence" value="ECO:0007669"/>
    <property type="project" value="UniProtKB-UniRule"/>
</dbReference>
<dbReference type="InterPro" id="IPR038488">
    <property type="entry name" value="Integrase_DNA-bd_sf"/>
</dbReference>
<accession>A0A1S8CIJ6</accession>
<reference evidence="9 10" key="1">
    <citation type="submission" date="2016-11" db="EMBL/GenBank/DDBJ databases">
        <title>Rahnella oryzae sp. nov., isolated from rice root.</title>
        <authorList>
            <person name="Zhang X.-X."/>
            <person name="Zhang J."/>
        </authorList>
    </citation>
    <scope>NUCLEOTIDE SEQUENCE [LARGE SCALE GENOMIC DNA]</scope>
    <source>
        <strain evidence="9 10">J11-6</strain>
    </source>
</reference>
<evidence type="ECO:0000259" key="8">
    <source>
        <dbReference type="PROSITE" id="PS51900"/>
    </source>
</evidence>
<feature type="region of interest" description="Disordered" evidence="6">
    <location>
        <begin position="427"/>
        <end position="456"/>
    </location>
</feature>
<dbReference type="PANTHER" id="PTHR30629:SF2">
    <property type="entry name" value="PROPHAGE INTEGRASE INTS-RELATED"/>
    <property type="match status" value="1"/>
</dbReference>
<dbReference type="GO" id="GO:0006310">
    <property type="term" value="P:DNA recombination"/>
    <property type="evidence" value="ECO:0007669"/>
    <property type="project" value="UniProtKB-KW"/>
</dbReference>
<organism evidence="9 10">
    <name type="scientific">Serratia oryzae</name>
    <dbReference type="NCBI Taxonomy" id="2034155"/>
    <lineage>
        <taxon>Bacteria</taxon>
        <taxon>Pseudomonadati</taxon>
        <taxon>Pseudomonadota</taxon>
        <taxon>Gammaproteobacteria</taxon>
        <taxon>Enterobacterales</taxon>
        <taxon>Yersiniaceae</taxon>
        <taxon>Serratia</taxon>
    </lineage>
</organism>
<dbReference type="Pfam" id="PF22022">
    <property type="entry name" value="Phage_int_M"/>
    <property type="match status" value="1"/>
</dbReference>
<feature type="domain" description="Tyr recombinase" evidence="7">
    <location>
        <begin position="225"/>
        <end position="414"/>
    </location>
</feature>
<dbReference type="Gene3D" id="1.10.150.130">
    <property type="match status" value="1"/>
</dbReference>
<evidence type="ECO:0000313" key="10">
    <source>
        <dbReference type="Proteomes" id="UP000216021"/>
    </source>
</evidence>
<dbReference type="Gene3D" id="3.30.160.390">
    <property type="entry name" value="Integrase, DNA-binding domain"/>
    <property type="match status" value="1"/>
</dbReference>
<evidence type="ECO:0008006" key="11">
    <source>
        <dbReference type="Google" id="ProtNLM"/>
    </source>
</evidence>
<protein>
    <recommendedName>
        <fullName evidence="11">Integrase</fullName>
    </recommendedName>
</protein>
<feature type="domain" description="Core-binding (CB)" evidence="8">
    <location>
        <begin position="115"/>
        <end position="201"/>
    </location>
</feature>
<evidence type="ECO:0000256" key="6">
    <source>
        <dbReference type="SAM" id="MobiDB-lite"/>
    </source>
</evidence>
<keyword evidence="10" id="KW-1185">Reference proteome</keyword>
<dbReference type="EMBL" id="MOXD01000005">
    <property type="protein sequence ID" value="OMQ22801.1"/>
    <property type="molecule type" value="Genomic_DNA"/>
</dbReference>
<gene>
    <name evidence="9" type="ORF">BMI79_10145</name>
</gene>
<dbReference type="InterPro" id="IPR010998">
    <property type="entry name" value="Integrase_recombinase_N"/>
</dbReference>
<dbReference type="PROSITE" id="PS51900">
    <property type="entry name" value="CB"/>
    <property type="match status" value="1"/>
</dbReference>
<dbReference type="PANTHER" id="PTHR30629">
    <property type="entry name" value="PROPHAGE INTEGRASE"/>
    <property type="match status" value="1"/>
</dbReference>